<feature type="compositionally biased region" description="Pro residues" evidence="1">
    <location>
        <begin position="48"/>
        <end position="72"/>
    </location>
</feature>
<dbReference type="EMBL" id="JACSPO010000003">
    <property type="protein sequence ID" value="MBD8062279.1"/>
    <property type="molecule type" value="Genomic_DNA"/>
</dbReference>
<name>A0ABR8Z3A6_9MICO</name>
<evidence type="ECO:0000256" key="1">
    <source>
        <dbReference type="SAM" id="MobiDB-lite"/>
    </source>
</evidence>
<evidence type="ECO:0000313" key="3">
    <source>
        <dbReference type="Proteomes" id="UP000661894"/>
    </source>
</evidence>
<reference evidence="2 3" key="1">
    <citation type="submission" date="2020-08" db="EMBL/GenBank/DDBJ databases">
        <title>A Genomic Blueprint of the Chicken Gut Microbiome.</title>
        <authorList>
            <person name="Gilroy R."/>
            <person name="Ravi A."/>
            <person name="Getino M."/>
            <person name="Pursley I."/>
            <person name="Horton D.L."/>
            <person name="Alikhan N.-F."/>
            <person name="Baker D."/>
            <person name="Gharbi K."/>
            <person name="Hall N."/>
            <person name="Watson M."/>
            <person name="Adriaenssens E.M."/>
            <person name="Foster-Nyarko E."/>
            <person name="Jarju S."/>
            <person name="Secka A."/>
            <person name="Antonio M."/>
            <person name="Oren A."/>
            <person name="Chaudhuri R."/>
            <person name="La Ragione R.M."/>
            <person name="Hildebrand F."/>
            <person name="Pallen M.J."/>
        </authorList>
    </citation>
    <scope>NUCLEOTIDE SEQUENCE [LARGE SCALE GENOMIC DNA]</scope>
    <source>
        <strain evidence="2 3">Sa1BUA1</strain>
    </source>
</reference>
<comment type="caution">
    <text evidence="2">The sequence shown here is derived from an EMBL/GenBank/DDBJ whole genome shotgun (WGS) entry which is preliminary data.</text>
</comment>
<accession>A0ABR8Z3A6</accession>
<protein>
    <submittedName>
        <fullName evidence="2">Uncharacterized protein</fullName>
    </submittedName>
</protein>
<sequence>MTPAERMATARRALERAEAAAGLRTRLAVLADDDASSRRPVASRLPAVPAPDAVPAPGTVPAPEGPAAPAPVPSRAGARTAAGADHLPVPSALAGFFPPAGLRRGSVVQVGGSSSLLLTLLAAAQGEGWVALAALPDIGLQAAADAGLHLGRSLLVPRPGPEAASVVGALVDGVDVLAVGDCRALSARDRRLLSARLRTRGAVLLSTAHWPGADVVLRAGEARTGGLGRGWGRVEAGEMTVHGRGRSGVAGRVRVRLTSTGLDVVADGGREVAAPAPEVVAAGTGSRLRAVS</sequence>
<keyword evidence="3" id="KW-1185">Reference proteome</keyword>
<evidence type="ECO:0000313" key="2">
    <source>
        <dbReference type="EMBL" id="MBD8062279.1"/>
    </source>
</evidence>
<dbReference type="RefSeq" id="WP_251839398.1">
    <property type="nucleotide sequence ID" value="NZ_JACSPO010000003.1"/>
</dbReference>
<feature type="region of interest" description="Disordered" evidence="1">
    <location>
        <begin position="34"/>
        <end position="82"/>
    </location>
</feature>
<dbReference type="Proteomes" id="UP000661894">
    <property type="component" value="Unassembled WGS sequence"/>
</dbReference>
<proteinExistence type="predicted"/>
<organism evidence="2 3">
    <name type="scientific">Oceanitalea stevensii</name>
    <dbReference type="NCBI Taxonomy" id="2763072"/>
    <lineage>
        <taxon>Bacteria</taxon>
        <taxon>Bacillati</taxon>
        <taxon>Actinomycetota</taxon>
        <taxon>Actinomycetes</taxon>
        <taxon>Micrococcales</taxon>
        <taxon>Bogoriellaceae</taxon>
        <taxon>Georgenia</taxon>
    </lineage>
</organism>
<gene>
    <name evidence="2" type="ORF">H9624_08070</name>
</gene>